<dbReference type="NCBIfam" id="TIGR01387">
    <property type="entry name" value="cztR_silR_copR"/>
    <property type="match status" value="1"/>
</dbReference>
<dbReference type="GO" id="GO:0006355">
    <property type="term" value="P:regulation of DNA-templated transcription"/>
    <property type="evidence" value="ECO:0007669"/>
    <property type="project" value="InterPro"/>
</dbReference>
<dbReference type="InterPro" id="IPR036388">
    <property type="entry name" value="WH-like_DNA-bd_sf"/>
</dbReference>
<dbReference type="InterPro" id="IPR039420">
    <property type="entry name" value="WalR-like"/>
</dbReference>
<dbReference type="InterPro" id="IPR006291">
    <property type="entry name" value="CusR-like"/>
</dbReference>
<dbReference type="Gene3D" id="6.10.250.690">
    <property type="match status" value="1"/>
</dbReference>
<dbReference type="SMART" id="SM00448">
    <property type="entry name" value="REC"/>
    <property type="match status" value="1"/>
</dbReference>
<evidence type="ECO:0000256" key="2">
    <source>
        <dbReference type="ARBA" id="ARBA00022553"/>
    </source>
</evidence>
<accession>A0A3S2TLB2</accession>
<keyword evidence="3" id="KW-0902">Two-component regulatory system</keyword>
<evidence type="ECO:0000256" key="8">
    <source>
        <dbReference type="PROSITE-ProRule" id="PRU01091"/>
    </source>
</evidence>
<dbReference type="Proteomes" id="UP000288178">
    <property type="component" value="Unassembled WGS sequence"/>
</dbReference>
<dbReference type="Pfam" id="PF00072">
    <property type="entry name" value="Response_reg"/>
    <property type="match status" value="1"/>
</dbReference>
<dbReference type="InterPro" id="IPR011006">
    <property type="entry name" value="CheY-like_superfamily"/>
</dbReference>
<dbReference type="InterPro" id="IPR001867">
    <property type="entry name" value="OmpR/PhoB-type_DNA-bd"/>
</dbReference>
<keyword evidence="6" id="KW-0804">Transcription</keyword>
<keyword evidence="1" id="KW-0104">Cadmium</keyword>
<evidence type="ECO:0000256" key="7">
    <source>
        <dbReference type="PROSITE-ProRule" id="PRU00169"/>
    </source>
</evidence>
<evidence type="ECO:0000259" key="9">
    <source>
        <dbReference type="PROSITE" id="PS50110"/>
    </source>
</evidence>
<protein>
    <submittedName>
        <fullName evidence="11">Response regulator</fullName>
    </submittedName>
</protein>
<proteinExistence type="predicted"/>
<dbReference type="GO" id="GO:0005829">
    <property type="term" value="C:cytosol"/>
    <property type="evidence" value="ECO:0007669"/>
    <property type="project" value="TreeGrafter"/>
</dbReference>
<dbReference type="PROSITE" id="PS51755">
    <property type="entry name" value="OMPR_PHOB"/>
    <property type="match status" value="1"/>
</dbReference>
<keyword evidence="5 8" id="KW-0238">DNA-binding</keyword>
<dbReference type="FunFam" id="3.40.50.2300:FF:000001">
    <property type="entry name" value="DNA-binding response regulator PhoB"/>
    <property type="match status" value="1"/>
</dbReference>
<dbReference type="Gene3D" id="1.10.10.10">
    <property type="entry name" value="Winged helix-like DNA-binding domain superfamily/Winged helix DNA-binding domain"/>
    <property type="match status" value="1"/>
</dbReference>
<dbReference type="Pfam" id="PF00486">
    <property type="entry name" value="Trans_reg_C"/>
    <property type="match status" value="1"/>
</dbReference>
<dbReference type="GO" id="GO:0000156">
    <property type="term" value="F:phosphorelay response regulator activity"/>
    <property type="evidence" value="ECO:0007669"/>
    <property type="project" value="TreeGrafter"/>
</dbReference>
<dbReference type="SUPFAM" id="SSF52172">
    <property type="entry name" value="CheY-like"/>
    <property type="match status" value="1"/>
</dbReference>
<feature type="domain" description="Response regulatory" evidence="9">
    <location>
        <begin position="2"/>
        <end position="115"/>
    </location>
</feature>
<dbReference type="FunFam" id="1.10.10.10:FF:000005">
    <property type="entry name" value="Two-component system response regulator"/>
    <property type="match status" value="1"/>
</dbReference>
<evidence type="ECO:0000313" key="12">
    <source>
        <dbReference type="Proteomes" id="UP000288178"/>
    </source>
</evidence>
<dbReference type="OrthoDB" id="9802426at2"/>
<feature type="DNA-binding region" description="OmpR/PhoB-type" evidence="8">
    <location>
        <begin position="126"/>
        <end position="224"/>
    </location>
</feature>
<dbReference type="GO" id="GO:0032993">
    <property type="term" value="C:protein-DNA complex"/>
    <property type="evidence" value="ECO:0007669"/>
    <property type="project" value="TreeGrafter"/>
</dbReference>
<feature type="modified residue" description="4-aspartylphosphate" evidence="7">
    <location>
        <position position="51"/>
    </location>
</feature>
<keyword evidence="4" id="KW-0805">Transcription regulation</keyword>
<dbReference type="CDD" id="cd00383">
    <property type="entry name" value="trans_reg_C"/>
    <property type="match status" value="1"/>
</dbReference>
<sequence length="227" mass="25733">MRILVVEDERRLGAYLRKGLTESGYTVDVADNGVDGAHLASEGTYDLVVLDVMLPGKDGFEVLADLRAQRSVPVLMLTARDAVEDRIRGLTAGADDYLGKPFSFGELLARVQALLRRGTKRRDIEPTVLRMADLELDLPRRRATRSGRTLPLTAKEFNLLVLFLRRRGEVLSRTELAEQVWDINFDSDTNVVDVAVRRLRIKLDDPFQRRLLHTVRGMGYVLEERTE</sequence>
<dbReference type="RefSeq" id="WP_128199403.1">
    <property type="nucleotide sequence ID" value="NZ_SACT01000005.1"/>
</dbReference>
<dbReference type="AlphaFoldDB" id="A0A3S2TLB2"/>
<dbReference type="GO" id="GO:0000976">
    <property type="term" value="F:transcription cis-regulatory region binding"/>
    <property type="evidence" value="ECO:0007669"/>
    <property type="project" value="TreeGrafter"/>
</dbReference>
<dbReference type="InterPro" id="IPR001789">
    <property type="entry name" value="Sig_transdc_resp-reg_receiver"/>
</dbReference>
<dbReference type="PROSITE" id="PS50110">
    <property type="entry name" value="RESPONSE_REGULATORY"/>
    <property type="match status" value="1"/>
</dbReference>
<gene>
    <name evidence="11" type="ORF">ENE75_16465</name>
</gene>
<dbReference type="Gene3D" id="3.40.50.2300">
    <property type="match status" value="1"/>
</dbReference>
<evidence type="ECO:0000256" key="1">
    <source>
        <dbReference type="ARBA" id="ARBA00022539"/>
    </source>
</evidence>
<comment type="caution">
    <text evidence="11">The sequence shown here is derived from an EMBL/GenBank/DDBJ whole genome shotgun (WGS) entry which is preliminary data.</text>
</comment>
<dbReference type="SUPFAM" id="SSF46894">
    <property type="entry name" value="C-terminal effector domain of the bipartite response regulators"/>
    <property type="match status" value="1"/>
</dbReference>
<dbReference type="SMART" id="SM00862">
    <property type="entry name" value="Trans_reg_C"/>
    <property type="match status" value="1"/>
</dbReference>
<keyword evidence="2 7" id="KW-0597">Phosphoprotein</keyword>
<dbReference type="PANTHER" id="PTHR48111:SF76">
    <property type="entry name" value="TWO-COMPONENT RESPONSE REGULATOR"/>
    <property type="match status" value="1"/>
</dbReference>
<dbReference type="PANTHER" id="PTHR48111">
    <property type="entry name" value="REGULATOR OF RPOS"/>
    <property type="match status" value="1"/>
</dbReference>
<keyword evidence="12" id="KW-1185">Reference proteome</keyword>
<dbReference type="EMBL" id="SACT01000005">
    <property type="protein sequence ID" value="RVT50587.1"/>
    <property type="molecule type" value="Genomic_DNA"/>
</dbReference>
<name>A0A3S2TLB2_9BURK</name>
<evidence type="ECO:0000256" key="4">
    <source>
        <dbReference type="ARBA" id="ARBA00023015"/>
    </source>
</evidence>
<organism evidence="11 12">
    <name type="scientific">Rubrivivax albus</name>
    <dbReference type="NCBI Taxonomy" id="2499835"/>
    <lineage>
        <taxon>Bacteria</taxon>
        <taxon>Pseudomonadati</taxon>
        <taxon>Pseudomonadota</taxon>
        <taxon>Betaproteobacteria</taxon>
        <taxon>Burkholderiales</taxon>
        <taxon>Sphaerotilaceae</taxon>
        <taxon>Rubrivivax</taxon>
    </lineage>
</organism>
<evidence type="ECO:0000256" key="6">
    <source>
        <dbReference type="ARBA" id="ARBA00023163"/>
    </source>
</evidence>
<dbReference type="InterPro" id="IPR016032">
    <property type="entry name" value="Sig_transdc_resp-reg_C-effctor"/>
</dbReference>
<evidence type="ECO:0000313" key="11">
    <source>
        <dbReference type="EMBL" id="RVT50587.1"/>
    </source>
</evidence>
<feature type="domain" description="OmpR/PhoB-type" evidence="10">
    <location>
        <begin position="126"/>
        <end position="224"/>
    </location>
</feature>
<dbReference type="CDD" id="cd19935">
    <property type="entry name" value="REC_OmpR_CusR-like"/>
    <property type="match status" value="1"/>
</dbReference>
<evidence type="ECO:0000259" key="10">
    <source>
        <dbReference type="PROSITE" id="PS51755"/>
    </source>
</evidence>
<reference evidence="11 12" key="1">
    <citation type="submission" date="2019-01" db="EMBL/GenBank/DDBJ databases">
        <authorList>
            <person name="Chen W.-M."/>
        </authorList>
    </citation>
    <scope>NUCLEOTIDE SEQUENCE [LARGE SCALE GENOMIC DNA]</scope>
    <source>
        <strain evidence="11 12">ICH-3</strain>
    </source>
</reference>
<evidence type="ECO:0000256" key="5">
    <source>
        <dbReference type="ARBA" id="ARBA00023125"/>
    </source>
</evidence>
<evidence type="ECO:0000256" key="3">
    <source>
        <dbReference type="ARBA" id="ARBA00023012"/>
    </source>
</evidence>